<keyword evidence="1" id="KW-1133">Transmembrane helix</keyword>
<feature type="transmembrane region" description="Helical" evidence="1">
    <location>
        <begin position="118"/>
        <end position="145"/>
    </location>
</feature>
<feature type="transmembrane region" description="Helical" evidence="1">
    <location>
        <begin position="64"/>
        <end position="86"/>
    </location>
</feature>
<protein>
    <recommendedName>
        <fullName evidence="4">ECF transporter S component</fullName>
    </recommendedName>
</protein>
<feature type="transmembrane region" description="Helical" evidence="1">
    <location>
        <begin position="199"/>
        <end position="216"/>
    </location>
</feature>
<feature type="transmembrane region" description="Helical" evidence="1">
    <location>
        <begin position="157"/>
        <end position="179"/>
    </location>
</feature>
<evidence type="ECO:0000313" key="3">
    <source>
        <dbReference type="Proteomes" id="UP000034320"/>
    </source>
</evidence>
<gene>
    <name evidence="2" type="ORF">UV09_C0028G0010</name>
</gene>
<comment type="caution">
    <text evidence="2">The sequence shown here is derived from an EMBL/GenBank/DDBJ whole genome shotgun (WGS) entry which is preliminary data.</text>
</comment>
<organism evidence="2 3">
    <name type="scientific">Candidatus Gottesmanbacteria bacterium GW2011_GWA2_42_18</name>
    <dbReference type="NCBI Taxonomy" id="1618442"/>
    <lineage>
        <taxon>Bacteria</taxon>
        <taxon>Candidatus Gottesmaniibacteriota</taxon>
    </lineage>
</organism>
<keyword evidence="1" id="KW-0812">Transmembrane</keyword>
<evidence type="ECO:0000313" key="2">
    <source>
        <dbReference type="EMBL" id="KKS45790.1"/>
    </source>
</evidence>
<accession>A0A0G0ZAQ3</accession>
<reference evidence="2 3" key="1">
    <citation type="journal article" date="2015" name="Nature">
        <title>rRNA introns, odd ribosomes, and small enigmatic genomes across a large radiation of phyla.</title>
        <authorList>
            <person name="Brown C.T."/>
            <person name="Hug L.A."/>
            <person name="Thomas B.C."/>
            <person name="Sharon I."/>
            <person name="Castelle C.J."/>
            <person name="Singh A."/>
            <person name="Wilkins M.J."/>
            <person name="Williams K.H."/>
            <person name="Banfield J.F."/>
        </authorList>
    </citation>
    <scope>NUCLEOTIDE SEQUENCE [LARGE SCALE GENOMIC DNA]</scope>
</reference>
<evidence type="ECO:0000256" key="1">
    <source>
        <dbReference type="SAM" id="Phobius"/>
    </source>
</evidence>
<dbReference type="EMBL" id="LCDD01000028">
    <property type="protein sequence ID" value="KKS45790.1"/>
    <property type="molecule type" value="Genomic_DNA"/>
</dbReference>
<evidence type="ECO:0008006" key="4">
    <source>
        <dbReference type="Google" id="ProtNLM"/>
    </source>
</evidence>
<dbReference type="Proteomes" id="UP000034320">
    <property type="component" value="Unassembled WGS sequence"/>
</dbReference>
<dbReference type="AlphaFoldDB" id="A0A0G0ZAQ3"/>
<proteinExistence type="predicted"/>
<keyword evidence="1" id="KW-0472">Membrane</keyword>
<name>A0A0G0ZAQ3_9BACT</name>
<feature type="transmembrane region" description="Helical" evidence="1">
    <location>
        <begin position="93"/>
        <end position="112"/>
    </location>
</feature>
<sequence length="231" mass="26200">MTIDRKIWGDKMVKISTMKNMRSKFAFLSLFFLIGLIALQIPFTRLLGGNVTFTLYDFLAPTAGAFLATLPGIMTVLLIQLVNFLIHPDSFTGFASLIRIFPVLFAVFYFAKNRKYNLLIPVLSILIFNLHPIGRSAWQYSLLWLIPIAAHFYRKNLFLRSLGATFSAHAVGGALWVWAFGLSKELWLALIPQTLMERTLMAGGISLSYFALKRLIRFMQAKKVIILPVFS</sequence>